<evidence type="ECO:0000259" key="4">
    <source>
        <dbReference type="PROSITE" id="PS50987"/>
    </source>
</evidence>
<dbReference type="GO" id="GO:0003677">
    <property type="term" value="F:DNA binding"/>
    <property type="evidence" value="ECO:0007669"/>
    <property type="project" value="UniProtKB-KW"/>
</dbReference>
<dbReference type="Proteomes" id="UP000184603">
    <property type="component" value="Unassembled WGS sequence"/>
</dbReference>
<dbReference type="InterPro" id="IPR001845">
    <property type="entry name" value="HTH_ArsR_DNA-bd_dom"/>
</dbReference>
<dbReference type="AlphaFoldDB" id="A0A1M7YKH6"/>
<evidence type="ECO:0000256" key="1">
    <source>
        <dbReference type="ARBA" id="ARBA00023015"/>
    </source>
</evidence>
<dbReference type="SMART" id="SM00418">
    <property type="entry name" value="HTH_ARSR"/>
    <property type="match status" value="1"/>
</dbReference>
<dbReference type="STRING" id="1121416.SAMN02745220_04940"/>
<dbReference type="InterPro" id="IPR036388">
    <property type="entry name" value="WH-like_DNA-bd_sf"/>
</dbReference>
<evidence type="ECO:0000313" key="5">
    <source>
        <dbReference type="EMBL" id="SHO53135.1"/>
    </source>
</evidence>
<dbReference type="SUPFAM" id="SSF46785">
    <property type="entry name" value="Winged helix' DNA-binding domain"/>
    <property type="match status" value="1"/>
</dbReference>
<sequence length="122" mass="13867">MDKELCGCRVIHQDKVDSARIKELDPDEIEELSQLFKAFADGSRLRILQALAIQEMCVCDLAALLEISESAVSHQLRFLRNLKLVANRREGTILYYRLRDQHVTALLAVALEHLREGQPAIV</sequence>
<dbReference type="PANTHER" id="PTHR43132">
    <property type="entry name" value="ARSENICAL RESISTANCE OPERON REPRESSOR ARSR-RELATED"/>
    <property type="match status" value="1"/>
</dbReference>
<dbReference type="RefSeq" id="WP_073616701.1">
    <property type="nucleotide sequence ID" value="NZ_FRFE01000047.1"/>
</dbReference>
<dbReference type="PRINTS" id="PR00778">
    <property type="entry name" value="HTHARSR"/>
</dbReference>
<dbReference type="GO" id="GO:0003700">
    <property type="term" value="F:DNA-binding transcription factor activity"/>
    <property type="evidence" value="ECO:0007669"/>
    <property type="project" value="InterPro"/>
</dbReference>
<organism evidence="5 6">
    <name type="scientific">Desulfopila aestuarii DSM 18488</name>
    <dbReference type="NCBI Taxonomy" id="1121416"/>
    <lineage>
        <taxon>Bacteria</taxon>
        <taxon>Pseudomonadati</taxon>
        <taxon>Thermodesulfobacteriota</taxon>
        <taxon>Desulfobulbia</taxon>
        <taxon>Desulfobulbales</taxon>
        <taxon>Desulfocapsaceae</taxon>
        <taxon>Desulfopila</taxon>
    </lineage>
</organism>
<name>A0A1M7YKH6_9BACT</name>
<dbReference type="OrthoDB" id="9810923at2"/>
<dbReference type="Pfam" id="PF01022">
    <property type="entry name" value="HTH_5"/>
    <property type="match status" value="1"/>
</dbReference>
<dbReference type="PROSITE" id="PS50987">
    <property type="entry name" value="HTH_ARSR_2"/>
    <property type="match status" value="1"/>
</dbReference>
<keyword evidence="6" id="KW-1185">Reference proteome</keyword>
<reference evidence="5 6" key="1">
    <citation type="submission" date="2016-12" db="EMBL/GenBank/DDBJ databases">
        <authorList>
            <person name="Song W.-J."/>
            <person name="Kurnit D.M."/>
        </authorList>
    </citation>
    <scope>NUCLEOTIDE SEQUENCE [LARGE SCALE GENOMIC DNA]</scope>
    <source>
        <strain evidence="5 6">DSM 18488</strain>
    </source>
</reference>
<feature type="domain" description="HTH arsR-type" evidence="4">
    <location>
        <begin position="24"/>
        <end position="118"/>
    </location>
</feature>
<evidence type="ECO:0000256" key="2">
    <source>
        <dbReference type="ARBA" id="ARBA00023125"/>
    </source>
</evidence>
<dbReference type="InterPro" id="IPR051011">
    <property type="entry name" value="Metal_resp_trans_reg"/>
</dbReference>
<evidence type="ECO:0000313" key="6">
    <source>
        <dbReference type="Proteomes" id="UP000184603"/>
    </source>
</evidence>
<dbReference type="PROSITE" id="PS00846">
    <property type="entry name" value="HTH_ARSR_1"/>
    <property type="match status" value="1"/>
</dbReference>
<dbReference type="InterPro" id="IPR018334">
    <property type="entry name" value="ArsR_HTH"/>
</dbReference>
<dbReference type="NCBIfam" id="NF033788">
    <property type="entry name" value="HTH_metalloreg"/>
    <property type="match status" value="1"/>
</dbReference>
<dbReference type="EMBL" id="FRFE01000047">
    <property type="protein sequence ID" value="SHO53135.1"/>
    <property type="molecule type" value="Genomic_DNA"/>
</dbReference>
<keyword evidence="1" id="KW-0805">Transcription regulation</keyword>
<protein>
    <submittedName>
        <fullName evidence="5">Transcriptional regulator, ArsR family</fullName>
    </submittedName>
</protein>
<dbReference type="CDD" id="cd00090">
    <property type="entry name" value="HTH_ARSR"/>
    <property type="match status" value="1"/>
</dbReference>
<accession>A0A1M7YKH6</accession>
<gene>
    <name evidence="5" type="ORF">SAMN02745220_04940</name>
</gene>
<proteinExistence type="predicted"/>
<keyword evidence="2" id="KW-0238">DNA-binding</keyword>
<keyword evidence="3" id="KW-0804">Transcription</keyword>
<dbReference type="Gene3D" id="1.10.10.10">
    <property type="entry name" value="Winged helix-like DNA-binding domain superfamily/Winged helix DNA-binding domain"/>
    <property type="match status" value="1"/>
</dbReference>
<evidence type="ECO:0000256" key="3">
    <source>
        <dbReference type="ARBA" id="ARBA00023163"/>
    </source>
</evidence>
<dbReference type="InterPro" id="IPR011991">
    <property type="entry name" value="ArsR-like_HTH"/>
</dbReference>
<dbReference type="InterPro" id="IPR036390">
    <property type="entry name" value="WH_DNA-bd_sf"/>
</dbReference>
<dbReference type="PANTHER" id="PTHR43132:SF6">
    <property type="entry name" value="HTH-TYPE TRANSCRIPTIONAL REPRESSOR CZRA"/>
    <property type="match status" value="1"/>
</dbReference>